<evidence type="ECO:0000259" key="11">
    <source>
        <dbReference type="PROSITE" id="PS51352"/>
    </source>
</evidence>
<dbReference type="PROSITE" id="PS00194">
    <property type="entry name" value="THIOREDOXIN_1"/>
    <property type="match status" value="1"/>
</dbReference>
<feature type="site" description="Contributes to redox potential value" evidence="9">
    <location>
        <position position="32"/>
    </location>
</feature>
<dbReference type="Gene3D" id="3.40.30.10">
    <property type="entry name" value="Glutaredoxin"/>
    <property type="match status" value="1"/>
</dbReference>
<dbReference type="STRING" id="180332.GCA_000797495_04935"/>
<evidence type="ECO:0000256" key="8">
    <source>
        <dbReference type="PIRNR" id="PIRNR000077"/>
    </source>
</evidence>
<dbReference type="InterPro" id="IPR017937">
    <property type="entry name" value="Thioredoxin_CS"/>
</dbReference>
<proteinExistence type="inferred from homology"/>
<feature type="disulfide bond" description="Redox-active" evidence="10">
    <location>
        <begin position="31"/>
        <end position="34"/>
    </location>
</feature>
<feature type="site" description="Contributes to redox potential value" evidence="9">
    <location>
        <position position="33"/>
    </location>
</feature>
<sequence>MSLIKTNESSFEQDVLQAQGPVLVDFYADWCGPCKMVGPILEQIADEDTSVNIAKVNIDENPNLAAKYKVMSIPTLMVFRNGQPEKPMVGAGSKQQILNLIG</sequence>
<comment type="similarity">
    <text evidence="1 8">Belongs to the thioredoxin family.</text>
</comment>
<keyword evidence="3" id="KW-0813">Transport</keyword>
<keyword evidence="13" id="KW-1185">Reference proteome</keyword>
<gene>
    <name evidence="12" type="ORF">DSM106044_02000</name>
</gene>
<dbReference type="PANTHER" id="PTHR45663:SF11">
    <property type="entry name" value="GEO12009P1"/>
    <property type="match status" value="1"/>
</dbReference>
<name>A0A4V6HS20_9FIRM</name>
<dbReference type="OrthoDB" id="9790390at2"/>
<dbReference type="PIRSF" id="PIRSF000077">
    <property type="entry name" value="Thioredoxin"/>
    <property type="match status" value="1"/>
</dbReference>
<dbReference type="GO" id="GO:0045454">
    <property type="term" value="P:cell redox homeostasis"/>
    <property type="evidence" value="ECO:0007669"/>
    <property type="project" value="TreeGrafter"/>
</dbReference>
<evidence type="ECO:0000256" key="4">
    <source>
        <dbReference type="ARBA" id="ARBA00022982"/>
    </source>
</evidence>
<evidence type="ECO:0000256" key="10">
    <source>
        <dbReference type="PIRSR" id="PIRSR000077-4"/>
    </source>
</evidence>
<dbReference type="EMBL" id="QGQD01000043">
    <property type="protein sequence ID" value="TLD01208.1"/>
    <property type="molecule type" value="Genomic_DNA"/>
</dbReference>
<dbReference type="PRINTS" id="PR00421">
    <property type="entry name" value="THIOREDOXIN"/>
</dbReference>
<evidence type="ECO:0000256" key="6">
    <source>
        <dbReference type="ARBA" id="ARBA00023284"/>
    </source>
</evidence>
<protein>
    <recommendedName>
        <fullName evidence="2 7">Thioredoxin</fullName>
    </recommendedName>
</protein>
<dbReference type="FunFam" id="3.40.30.10:FF:000001">
    <property type="entry name" value="Thioredoxin"/>
    <property type="match status" value="1"/>
</dbReference>
<evidence type="ECO:0000256" key="5">
    <source>
        <dbReference type="ARBA" id="ARBA00023157"/>
    </source>
</evidence>
<dbReference type="AlphaFoldDB" id="A0A4V6HS20"/>
<evidence type="ECO:0000256" key="2">
    <source>
        <dbReference type="ARBA" id="ARBA00020570"/>
    </source>
</evidence>
<keyword evidence="6 10" id="KW-0676">Redox-active center</keyword>
<accession>A0A4V6HS20</accession>
<dbReference type="RefSeq" id="WP_027296165.1">
    <property type="nucleotide sequence ID" value="NZ_CABMJZ010000021.1"/>
</dbReference>
<dbReference type="InterPro" id="IPR036249">
    <property type="entry name" value="Thioredoxin-like_sf"/>
</dbReference>
<comment type="caution">
    <text evidence="12">The sequence shown here is derived from an EMBL/GenBank/DDBJ whole genome shotgun (WGS) entry which is preliminary data.</text>
</comment>
<dbReference type="PANTHER" id="PTHR45663">
    <property type="entry name" value="GEO12009P1"/>
    <property type="match status" value="1"/>
</dbReference>
<dbReference type="InterPro" id="IPR005746">
    <property type="entry name" value="Thioredoxin"/>
</dbReference>
<keyword evidence="4" id="KW-0249">Electron transport</keyword>
<dbReference type="GO" id="GO:0015035">
    <property type="term" value="F:protein-disulfide reductase activity"/>
    <property type="evidence" value="ECO:0007669"/>
    <property type="project" value="UniProtKB-UniRule"/>
</dbReference>
<organism evidence="12 13">
    <name type="scientific">Robinsoniella peoriensis</name>
    <dbReference type="NCBI Taxonomy" id="180332"/>
    <lineage>
        <taxon>Bacteria</taxon>
        <taxon>Bacillati</taxon>
        <taxon>Bacillota</taxon>
        <taxon>Clostridia</taxon>
        <taxon>Lachnospirales</taxon>
        <taxon>Lachnospiraceae</taxon>
        <taxon>Robinsoniella</taxon>
    </lineage>
</organism>
<dbReference type="NCBIfam" id="TIGR01068">
    <property type="entry name" value="thioredoxin"/>
    <property type="match status" value="1"/>
</dbReference>
<feature type="active site" description="Nucleophile" evidence="9">
    <location>
        <position position="31"/>
    </location>
</feature>
<evidence type="ECO:0000256" key="3">
    <source>
        <dbReference type="ARBA" id="ARBA00022448"/>
    </source>
</evidence>
<feature type="active site" description="Nucleophile" evidence="9">
    <location>
        <position position="34"/>
    </location>
</feature>
<dbReference type="GO" id="GO:0005829">
    <property type="term" value="C:cytosol"/>
    <property type="evidence" value="ECO:0007669"/>
    <property type="project" value="TreeGrafter"/>
</dbReference>
<feature type="site" description="Deprotonates C-terminal active site Cys" evidence="9">
    <location>
        <position position="25"/>
    </location>
</feature>
<feature type="domain" description="Thioredoxin" evidence="11">
    <location>
        <begin position="1"/>
        <end position="102"/>
    </location>
</feature>
<dbReference type="SUPFAM" id="SSF52833">
    <property type="entry name" value="Thioredoxin-like"/>
    <property type="match status" value="1"/>
</dbReference>
<dbReference type="CDD" id="cd02947">
    <property type="entry name" value="TRX_family"/>
    <property type="match status" value="1"/>
</dbReference>
<evidence type="ECO:0000256" key="1">
    <source>
        <dbReference type="ARBA" id="ARBA00008987"/>
    </source>
</evidence>
<dbReference type="PROSITE" id="PS51352">
    <property type="entry name" value="THIOREDOXIN_2"/>
    <property type="match status" value="1"/>
</dbReference>
<evidence type="ECO:0000256" key="9">
    <source>
        <dbReference type="PIRSR" id="PIRSR000077-1"/>
    </source>
</evidence>
<dbReference type="InterPro" id="IPR013766">
    <property type="entry name" value="Thioredoxin_domain"/>
</dbReference>
<dbReference type="Proteomes" id="UP000306509">
    <property type="component" value="Unassembled WGS sequence"/>
</dbReference>
<keyword evidence="5 10" id="KW-1015">Disulfide bond</keyword>
<evidence type="ECO:0000313" key="12">
    <source>
        <dbReference type="EMBL" id="TLD01208.1"/>
    </source>
</evidence>
<dbReference type="Pfam" id="PF00085">
    <property type="entry name" value="Thioredoxin"/>
    <property type="match status" value="1"/>
</dbReference>
<reference evidence="12 13" key="1">
    <citation type="journal article" date="2019" name="Anaerobe">
        <title>Detection of Robinsoniella peoriensis in multiple bone samples of a trauma patient.</title>
        <authorList>
            <person name="Schrottner P."/>
            <person name="Hartwich K."/>
            <person name="Bunk B."/>
            <person name="Schober I."/>
            <person name="Helbig S."/>
            <person name="Rudolph W.W."/>
            <person name="Gunzer F."/>
        </authorList>
    </citation>
    <scope>NUCLEOTIDE SEQUENCE [LARGE SCALE GENOMIC DNA]</scope>
    <source>
        <strain evidence="12 13">DSM 106044</strain>
    </source>
</reference>
<evidence type="ECO:0000313" key="13">
    <source>
        <dbReference type="Proteomes" id="UP000306509"/>
    </source>
</evidence>
<evidence type="ECO:0000256" key="7">
    <source>
        <dbReference type="NCBIfam" id="TIGR01068"/>
    </source>
</evidence>